<gene>
    <name evidence="1" type="ORF">BDA99DRAFT_587316</name>
</gene>
<sequence>MTIFKFVLSENPIQDAIDHLSQSSTTSFFLDLWCPMVRNGKYSVYIIKADHSEWRNYPFDKKKRIQKLEHHLATIHEGKCIRINKYIHRSREWTLFFCRVPCNKTVCYFCLSHENTMIIDKLRIMFVTLTLAEATWQMIIFKNCTVLKAASTGKTTVQPKSCSYLFLDAFCQSKYNNVGSSSIHLCLMMYPTHPIAALSCSKCIAALIIFHRPLQYEK</sequence>
<evidence type="ECO:0000313" key="2">
    <source>
        <dbReference type="Proteomes" id="UP001209540"/>
    </source>
</evidence>
<dbReference type="EMBL" id="JAIXMP010000026">
    <property type="protein sequence ID" value="KAI9253410.1"/>
    <property type="molecule type" value="Genomic_DNA"/>
</dbReference>
<evidence type="ECO:0000313" key="1">
    <source>
        <dbReference type="EMBL" id="KAI9253410.1"/>
    </source>
</evidence>
<comment type="caution">
    <text evidence="1">The sequence shown here is derived from an EMBL/GenBank/DDBJ whole genome shotgun (WGS) entry which is preliminary data.</text>
</comment>
<dbReference type="AlphaFoldDB" id="A0AAD5JTR7"/>
<protein>
    <submittedName>
        <fullName evidence="1">Uncharacterized protein</fullName>
    </submittedName>
</protein>
<accession>A0AAD5JTR7</accession>
<keyword evidence="2" id="KW-1185">Reference proteome</keyword>
<organism evidence="1 2">
    <name type="scientific">Phascolomyces articulosus</name>
    <dbReference type="NCBI Taxonomy" id="60185"/>
    <lineage>
        <taxon>Eukaryota</taxon>
        <taxon>Fungi</taxon>
        <taxon>Fungi incertae sedis</taxon>
        <taxon>Mucoromycota</taxon>
        <taxon>Mucoromycotina</taxon>
        <taxon>Mucoromycetes</taxon>
        <taxon>Mucorales</taxon>
        <taxon>Lichtheimiaceae</taxon>
        <taxon>Phascolomyces</taxon>
    </lineage>
</organism>
<proteinExistence type="predicted"/>
<reference evidence="1" key="1">
    <citation type="journal article" date="2022" name="IScience">
        <title>Evolution of zygomycete secretomes and the origins of terrestrial fungal ecologies.</title>
        <authorList>
            <person name="Chang Y."/>
            <person name="Wang Y."/>
            <person name="Mondo S."/>
            <person name="Ahrendt S."/>
            <person name="Andreopoulos W."/>
            <person name="Barry K."/>
            <person name="Beard J."/>
            <person name="Benny G.L."/>
            <person name="Blankenship S."/>
            <person name="Bonito G."/>
            <person name="Cuomo C."/>
            <person name="Desiro A."/>
            <person name="Gervers K.A."/>
            <person name="Hundley H."/>
            <person name="Kuo A."/>
            <person name="LaButti K."/>
            <person name="Lang B.F."/>
            <person name="Lipzen A."/>
            <person name="O'Donnell K."/>
            <person name="Pangilinan J."/>
            <person name="Reynolds N."/>
            <person name="Sandor L."/>
            <person name="Smith M.E."/>
            <person name="Tsang A."/>
            <person name="Grigoriev I.V."/>
            <person name="Stajich J.E."/>
            <person name="Spatafora J.W."/>
        </authorList>
    </citation>
    <scope>NUCLEOTIDE SEQUENCE</scope>
    <source>
        <strain evidence="1">RSA 2281</strain>
    </source>
</reference>
<dbReference type="Proteomes" id="UP001209540">
    <property type="component" value="Unassembled WGS sequence"/>
</dbReference>
<reference evidence="1" key="2">
    <citation type="submission" date="2023-02" db="EMBL/GenBank/DDBJ databases">
        <authorList>
            <consortium name="DOE Joint Genome Institute"/>
            <person name="Mondo S.J."/>
            <person name="Chang Y."/>
            <person name="Wang Y."/>
            <person name="Ahrendt S."/>
            <person name="Andreopoulos W."/>
            <person name="Barry K."/>
            <person name="Beard J."/>
            <person name="Benny G.L."/>
            <person name="Blankenship S."/>
            <person name="Bonito G."/>
            <person name="Cuomo C."/>
            <person name="Desiro A."/>
            <person name="Gervers K.A."/>
            <person name="Hundley H."/>
            <person name="Kuo A."/>
            <person name="LaButti K."/>
            <person name="Lang B.F."/>
            <person name="Lipzen A."/>
            <person name="O'Donnell K."/>
            <person name="Pangilinan J."/>
            <person name="Reynolds N."/>
            <person name="Sandor L."/>
            <person name="Smith M.W."/>
            <person name="Tsang A."/>
            <person name="Grigoriev I.V."/>
            <person name="Stajich J.E."/>
            <person name="Spatafora J.W."/>
        </authorList>
    </citation>
    <scope>NUCLEOTIDE SEQUENCE</scope>
    <source>
        <strain evidence="1">RSA 2281</strain>
    </source>
</reference>
<name>A0AAD5JTR7_9FUNG</name>